<dbReference type="PANTHER" id="PTHR43591">
    <property type="entry name" value="METHYLTRANSFERASE"/>
    <property type="match status" value="1"/>
</dbReference>
<comment type="caution">
    <text evidence="2">The sequence shown here is derived from an EMBL/GenBank/DDBJ whole genome shotgun (WGS) entry which is preliminary data.</text>
</comment>
<gene>
    <name evidence="2" type="ORF">GCM10023215_43980</name>
</gene>
<evidence type="ECO:0000259" key="1">
    <source>
        <dbReference type="Pfam" id="PF08241"/>
    </source>
</evidence>
<protein>
    <recommendedName>
        <fullName evidence="1">Methyltransferase type 11 domain-containing protein</fullName>
    </recommendedName>
</protein>
<reference evidence="3" key="1">
    <citation type="journal article" date="2019" name="Int. J. Syst. Evol. Microbiol.">
        <title>The Global Catalogue of Microorganisms (GCM) 10K type strain sequencing project: providing services to taxonomists for standard genome sequencing and annotation.</title>
        <authorList>
            <consortium name="The Broad Institute Genomics Platform"/>
            <consortium name="The Broad Institute Genome Sequencing Center for Infectious Disease"/>
            <person name="Wu L."/>
            <person name="Ma J."/>
        </authorList>
    </citation>
    <scope>NUCLEOTIDE SEQUENCE [LARGE SCALE GENOMIC DNA]</scope>
    <source>
        <strain evidence="3">JCM 18055</strain>
    </source>
</reference>
<keyword evidence="3" id="KW-1185">Reference proteome</keyword>
<dbReference type="CDD" id="cd02440">
    <property type="entry name" value="AdoMet_MTases"/>
    <property type="match status" value="1"/>
</dbReference>
<dbReference type="SUPFAM" id="SSF53335">
    <property type="entry name" value="S-adenosyl-L-methionine-dependent methyltransferases"/>
    <property type="match status" value="1"/>
</dbReference>
<evidence type="ECO:0000313" key="3">
    <source>
        <dbReference type="Proteomes" id="UP001500325"/>
    </source>
</evidence>
<dbReference type="Pfam" id="PF08241">
    <property type="entry name" value="Methyltransf_11"/>
    <property type="match status" value="1"/>
</dbReference>
<proteinExistence type="predicted"/>
<dbReference type="RefSeq" id="WP_345382611.1">
    <property type="nucleotide sequence ID" value="NZ_BAABIC010000015.1"/>
</dbReference>
<evidence type="ECO:0000313" key="2">
    <source>
        <dbReference type="EMBL" id="GAA4700422.1"/>
    </source>
</evidence>
<dbReference type="Proteomes" id="UP001500325">
    <property type="component" value="Unassembled WGS sequence"/>
</dbReference>
<sequence>MTDPTLGELTVGVEGLALLRLLHADDRGAAQVARAARMAETREVLERLGREPSLRGPLGVELGLREGYARWAATYDGPLRLFSIEEPPVRRRLEAWPVGEVLDAACGTGRHAVRLAGRGHTVIGVDQSAEMLERARAKVPGGRFVEGGLTDLPLPDAAVDAALCALALVHLPDVAPAVAELARVVRPGGRILISDVHPFLVQLGWQAQFPVGDGRAFVRLHRHRVTDYAAAALAAGLVVSGVEEPALTPEAARTPTTELVPEATETAYAGLPGVVIWEFARP</sequence>
<accession>A0ABP8X455</accession>
<name>A0ABP8X455_9PSEU</name>
<dbReference type="InterPro" id="IPR029063">
    <property type="entry name" value="SAM-dependent_MTases_sf"/>
</dbReference>
<dbReference type="EMBL" id="BAABIC010000015">
    <property type="protein sequence ID" value="GAA4700422.1"/>
    <property type="molecule type" value="Genomic_DNA"/>
</dbReference>
<dbReference type="InterPro" id="IPR013216">
    <property type="entry name" value="Methyltransf_11"/>
</dbReference>
<organism evidence="2 3">
    <name type="scientific">Pseudonocardia yuanmonensis</name>
    <dbReference type="NCBI Taxonomy" id="1095914"/>
    <lineage>
        <taxon>Bacteria</taxon>
        <taxon>Bacillati</taxon>
        <taxon>Actinomycetota</taxon>
        <taxon>Actinomycetes</taxon>
        <taxon>Pseudonocardiales</taxon>
        <taxon>Pseudonocardiaceae</taxon>
        <taxon>Pseudonocardia</taxon>
    </lineage>
</organism>
<dbReference type="Gene3D" id="3.40.50.150">
    <property type="entry name" value="Vaccinia Virus protein VP39"/>
    <property type="match status" value="1"/>
</dbReference>
<feature type="domain" description="Methyltransferase type 11" evidence="1">
    <location>
        <begin position="102"/>
        <end position="193"/>
    </location>
</feature>